<name>A0ABV7WHH6_9MICO</name>
<proteinExistence type="predicted"/>
<evidence type="ECO:0000313" key="1">
    <source>
        <dbReference type="EMBL" id="MFC3688327.1"/>
    </source>
</evidence>
<keyword evidence="2" id="KW-1185">Reference proteome</keyword>
<protein>
    <submittedName>
        <fullName evidence="1">DivIVA domain-containing protein</fullName>
    </submittedName>
</protein>
<reference evidence="2" key="1">
    <citation type="journal article" date="2019" name="Int. J. Syst. Evol. Microbiol.">
        <title>The Global Catalogue of Microorganisms (GCM) 10K type strain sequencing project: providing services to taxonomists for standard genome sequencing and annotation.</title>
        <authorList>
            <consortium name="The Broad Institute Genomics Platform"/>
            <consortium name="The Broad Institute Genome Sequencing Center for Infectious Disease"/>
            <person name="Wu L."/>
            <person name="Ma J."/>
        </authorList>
    </citation>
    <scope>NUCLEOTIDE SEQUENCE [LARGE SCALE GENOMIC DNA]</scope>
    <source>
        <strain evidence="2">NCAIM B.02333</strain>
    </source>
</reference>
<comment type="caution">
    <text evidence="1">The sequence shown here is derived from an EMBL/GenBank/DDBJ whole genome shotgun (WGS) entry which is preliminary data.</text>
</comment>
<dbReference type="EMBL" id="JBHRWW010000004">
    <property type="protein sequence ID" value="MFC3688327.1"/>
    <property type="molecule type" value="Genomic_DNA"/>
</dbReference>
<sequence>MSEDLFERAGRLRKGYSRRQVEDFLARARGVWDAGGPPGPLTSWHVRTVGFDLRRGGYDIAEVDTALDRIEDAFVSREEAAAPEGLREAEDAVLARLEREDGHRFPAASWTRAGYRAEEVDELCRRVREHLVLGRDLTVDDIRTAVFRPRRGARGYREAPVDAYLDRVVDVMRRRGSL</sequence>
<accession>A0ABV7WHH6</accession>
<dbReference type="Gene3D" id="6.10.250.660">
    <property type="match status" value="2"/>
</dbReference>
<dbReference type="NCBIfam" id="TIGR03544">
    <property type="entry name" value="DivI1A_domain"/>
    <property type="match status" value="2"/>
</dbReference>
<dbReference type="InterPro" id="IPR019933">
    <property type="entry name" value="DivIVA_domain"/>
</dbReference>
<dbReference type="RefSeq" id="WP_340292732.1">
    <property type="nucleotide sequence ID" value="NZ_JBBEOI010000081.1"/>
</dbReference>
<dbReference type="Proteomes" id="UP001595685">
    <property type="component" value="Unassembled WGS sequence"/>
</dbReference>
<organism evidence="1 2">
    <name type="scientific">Aquipuribacter hungaricus</name>
    <dbReference type="NCBI Taxonomy" id="545624"/>
    <lineage>
        <taxon>Bacteria</taxon>
        <taxon>Bacillati</taxon>
        <taxon>Actinomycetota</taxon>
        <taxon>Actinomycetes</taxon>
        <taxon>Micrococcales</taxon>
        <taxon>Intrasporangiaceae</taxon>
        <taxon>Aquipuribacter</taxon>
    </lineage>
</organism>
<evidence type="ECO:0000313" key="2">
    <source>
        <dbReference type="Proteomes" id="UP001595685"/>
    </source>
</evidence>
<gene>
    <name evidence="1" type="ORF">ACFOLH_08235</name>
</gene>